<proteinExistence type="predicted"/>
<reference evidence="4 5" key="1">
    <citation type="journal article" date="2005" name="DNA Res.">
        <title>Complete genome sequence of the facultative anaerobic magnetotactic bacterium Magnetospirillum sp. strain AMB-1.</title>
        <authorList>
            <person name="Matsunaga T."/>
            <person name="Okamura Y."/>
            <person name="Fukuda Y."/>
            <person name="Wahyudi A.T."/>
            <person name="Murase Y."/>
            <person name="Takeyama H."/>
        </authorList>
    </citation>
    <scope>NUCLEOTIDE SEQUENCE [LARGE SCALE GENOMIC DNA]</scope>
    <source>
        <strain evidence="5">ATCC 700264 / AMB-1</strain>
    </source>
</reference>
<feature type="coiled-coil region" evidence="1">
    <location>
        <begin position="726"/>
        <end position="753"/>
    </location>
</feature>
<feature type="region of interest" description="Disordered" evidence="2">
    <location>
        <begin position="856"/>
        <end position="924"/>
    </location>
</feature>
<organism evidence="4 5">
    <name type="scientific">Paramagnetospirillum magneticum (strain ATCC 700264 / AMB-1)</name>
    <name type="common">Magnetospirillum magneticum</name>
    <dbReference type="NCBI Taxonomy" id="342108"/>
    <lineage>
        <taxon>Bacteria</taxon>
        <taxon>Pseudomonadati</taxon>
        <taxon>Pseudomonadota</taxon>
        <taxon>Alphaproteobacteria</taxon>
        <taxon>Rhodospirillales</taxon>
        <taxon>Magnetospirillaceae</taxon>
        <taxon>Paramagnetospirillum</taxon>
    </lineage>
</organism>
<evidence type="ECO:0000313" key="5">
    <source>
        <dbReference type="Proteomes" id="UP000007058"/>
    </source>
</evidence>
<dbReference type="PANTHER" id="PTHR22674:SF6">
    <property type="entry name" value="NTPASE KAP FAMILY P-LOOP DOMAIN-CONTAINING PROTEIN 1"/>
    <property type="match status" value="1"/>
</dbReference>
<feature type="domain" description="KAP NTPase" evidence="3">
    <location>
        <begin position="729"/>
        <end position="959"/>
    </location>
</feature>
<feature type="domain" description="KAP NTPase" evidence="3">
    <location>
        <begin position="355"/>
        <end position="422"/>
    </location>
</feature>
<feature type="compositionally biased region" description="Acidic residues" evidence="2">
    <location>
        <begin position="871"/>
        <end position="882"/>
    </location>
</feature>
<dbReference type="InterPro" id="IPR052754">
    <property type="entry name" value="NTPase_KAP_P-loop"/>
</dbReference>
<evidence type="ECO:0000256" key="1">
    <source>
        <dbReference type="SAM" id="Coils"/>
    </source>
</evidence>
<dbReference type="AlphaFoldDB" id="Q2W2Y0"/>
<protein>
    <recommendedName>
        <fullName evidence="3">KAP NTPase domain-containing protein</fullName>
    </recommendedName>
</protein>
<feature type="compositionally biased region" description="Basic and acidic residues" evidence="2">
    <location>
        <begin position="1072"/>
        <end position="1084"/>
    </location>
</feature>
<accession>Q2W2Y0</accession>
<keyword evidence="1" id="KW-0175">Coiled coil</keyword>
<sequence length="1095" mass="117652">MLSRLPGVWRIERNIDVEFGGRPFEVDAIVEFDPVQAEIFGLTPNVIVEVRSRVGAADVRSIRSALNMVMGVRRNYGGLVITPGVVSDKLRADLLPTVAWDRDALSELARRFPDALAPMRPFLEAAVSRGRPAASSKSETSGAEPPSVQPRVSLVVTDEGWRLPCDAFVLRLGPGGAFEGASFEAFQAATGGALEDTIIAALSGRRLGPENPLLCLIRGDGLPRNLILATAYRGQGGPSPGVAVSAILRLVEEEGLKSIALPLIGATDSDDLSVLDAIKRAIDEISLSRPLHVIVVLGTGEDAAYARRLFPDAEIIDQPPTNGRAESATALPWVNSDAIGRGPVVDQLGVQGKARTFATLLAAGSTPMPLAIGLFGNWGSGKSFFMKLIRQEMEAIAKTAPADGAYCTNVAHITFNAWYYLDSNLWASLALRIFDGVAAQLAGRDPDRSVTVAVAKERRRLAESVSSNRRLRAEAEEAIKAIQDSRAATEAAIAAKLSERKAAAAKVSVASLGAALAKLHGGDWQKDLKALTGKLGKDVPNDLAQLETCLADVNRTATSVAALLPGFVLGWPVWLRTGVIVSALLGLSYLVAKWPDVQSHLASLIHVNFEPAVAALSSLTALAAWVAQRINTVKQVPAQAAGLLKRLEEARGVLLQAGPGKDDEGLKAVARLDQDIEAQRQRVTEADKEIASAVTRLQQIEAGALMYDFVRERGSDRQYLDRTGIISVLRQDLERLEDQLERLGKEKGSKVQRIVLYIDDLDRCEPCQVVEVLQAVHLLLAYKLFAVVVAVDARWLERSLYKRYLDGHEDMTDDERAASEFSPQNYLEKIFQIPYRMPGLGKEPFQQLVSSLARRSAPDAAAGATTGGLSENDDGDADDGEETGERESALSSSDSGGTDALAADVSKAADAAAEPSAPAEVPPPLELAPHEIAAMSALHDFVATPRAAKRLMNVYVMIRMQIAEGATEHLVELSDETRSGARDLITLLAIDIGFPRAAQTLRHALGKAVDDGDIRTTIDGLTALCGPDQMHLRGQFRALDAALTELPSRPSIQDLRRWLNFVDRFSFHEAEAVPEAGKKRDPRPEPAGPSVHPGG</sequence>
<dbReference type="Pfam" id="PF07693">
    <property type="entry name" value="KAP_NTPase"/>
    <property type="match status" value="2"/>
</dbReference>
<evidence type="ECO:0000313" key="4">
    <source>
        <dbReference type="EMBL" id="BAE51795.1"/>
    </source>
</evidence>
<dbReference type="InterPro" id="IPR011646">
    <property type="entry name" value="KAP_P-loop"/>
</dbReference>
<feature type="region of interest" description="Disordered" evidence="2">
    <location>
        <begin position="1072"/>
        <end position="1095"/>
    </location>
</feature>
<dbReference type="STRING" id="342108.amb2991"/>
<name>Q2W2Y0_PARM1</name>
<evidence type="ECO:0000256" key="2">
    <source>
        <dbReference type="SAM" id="MobiDB-lite"/>
    </source>
</evidence>
<gene>
    <name evidence="4" type="ordered locus">amb2991</name>
</gene>
<dbReference type="HOGENOM" id="CLU_310107_0_0_5"/>
<evidence type="ECO:0000259" key="3">
    <source>
        <dbReference type="Pfam" id="PF07693"/>
    </source>
</evidence>
<feature type="compositionally biased region" description="Low complexity" evidence="2">
    <location>
        <begin position="856"/>
        <end position="870"/>
    </location>
</feature>
<keyword evidence="5" id="KW-1185">Reference proteome</keyword>
<dbReference type="EMBL" id="AP007255">
    <property type="protein sequence ID" value="BAE51795.1"/>
    <property type="molecule type" value="Genomic_DNA"/>
</dbReference>
<dbReference type="Proteomes" id="UP000007058">
    <property type="component" value="Chromosome"/>
</dbReference>
<dbReference type="PANTHER" id="PTHR22674">
    <property type="entry name" value="NTPASE, KAP FAMILY P-LOOP DOMAIN-CONTAINING 1"/>
    <property type="match status" value="1"/>
</dbReference>
<feature type="compositionally biased region" description="Low complexity" evidence="2">
    <location>
        <begin position="899"/>
        <end position="919"/>
    </location>
</feature>
<feature type="region of interest" description="Disordered" evidence="2">
    <location>
        <begin position="130"/>
        <end position="150"/>
    </location>
</feature>
<dbReference type="KEGG" id="mag:amb2991"/>